<evidence type="ECO:0000313" key="3">
    <source>
        <dbReference type="Proteomes" id="UP001299283"/>
    </source>
</evidence>
<dbReference type="InterPro" id="IPR049934">
    <property type="entry name" value="GjpA-like"/>
</dbReference>
<dbReference type="EMBL" id="JAYJJQ010000014">
    <property type="protein sequence ID" value="MEB3070525.1"/>
    <property type="molecule type" value="Genomic_DNA"/>
</dbReference>
<proteinExistence type="predicted"/>
<gene>
    <name evidence="2" type="primary">gjpA</name>
    <name evidence="2" type="ORF">K5L39_15145</name>
</gene>
<keyword evidence="3" id="KW-1185">Reference proteome</keyword>
<evidence type="ECO:0000313" key="2">
    <source>
        <dbReference type="EMBL" id="MEB3070525.1"/>
    </source>
</evidence>
<dbReference type="NCBIfam" id="NF033942">
    <property type="entry name" value="GjpA"/>
    <property type="match status" value="1"/>
</dbReference>
<evidence type="ECO:0000256" key="1">
    <source>
        <dbReference type="SAM" id="MobiDB-lite"/>
    </source>
</evidence>
<sequence length="440" mass="45304">MNTLSSWAHTHPRRRRAPVARQHRWRHRGSSRAQVAHGIRRIHPPQRRDTTHASSTRHPRAIRNCARPGGGGGASPRLTKLRPFATAGATLLGAGLVVFSPPSLGHAPGLAALREVTLTAGDTGLPDLLAPWIDQFNTASENATKLLNTFYEAPGIGTQQMLANMSAYLQDFFNDPTSSSVTSASHEIEANLAAVLTGYGLQNADAATTATVLSHTLECATCLTGHGGLFGQIPGYIPADEQAAALPIINFIGSPESGIIMGMLGPGMSPWVALGNSIADGDDFNTTLANMVGAFFNGADLNLDSLLPTINGLGLFPAGMNMSNLDIAFGGLLSPGSVGPNVGGDAVGGSIFNSVGIHFTGVPLIGAIDAPSEPVGPIGALEGWGQTIADLLGWSGTGSPLADVTLPLIPDDFLDPGAGASSAVADLSSLWQDLVSALGL</sequence>
<dbReference type="Proteomes" id="UP001299283">
    <property type="component" value="Unassembled WGS sequence"/>
</dbReference>
<reference evidence="2 3" key="1">
    <citation type="submission" date="2023-12" db="EMBL/GenBank/DDBJ databases">
        <title>Description of new species of Mycobacterium terrae complex isolated from sewage at the Sao Paulo Zoological Park Foundation in Brazil.</title>
        <authorList>
            <person name="Romagnoli C.L."/>
            <person name="Conceicao E.C."/>
            <person name="Machado E."/>
            <person name="Barreto L.B.P.F."/>
            <person name="Sharma A."/>
            <person name="Silva N.M."/>
            <person name="Marques L.E."/>
            <person name="Juliana M.A."/>
            <person name="Lourenco M.C.S."/>
            <person name="Digiampietri L.A."/>
            <person name="Suffys P.N."/>
            <person name="Viana-Niero C."/>
        </authorList>
    </citation>
    <scope>NUCLEOTIDE SEQUENCE [LARGE SCALE GENOMIC DNA]</scope>
    <source>
        <strain evidence="2 3">MYC017</strain>
    </source>
</reference>
<organism evidence="2 3">
    <name type="scientific">[Mycobacterium] vasticus</name>
    <dbReference type="NCBI Taxonomy" id="2875777"/>
    <lineage>
        <taxon>Bacteria</taxon>
        <taxon>Bacillati</taxon>
        <taxon>Actinomycetota</taxon>
        <taxon>Actinomycetes</taxon>
        <taxon>Mycobacteriales</taxon>
        <taxon>Mycobacteriaceae</taxon>
        <taxon>Mycolicibacter</taxon>
    </lineage>
</organism>
<dbReference type="RefSeq" id="WP_225399461.1">
    <property type="nucleotide sequence ID" value="NZ_JAYJJQ010000014.1"/>
</dbReference>
<feature type="region of interest" description="Disordered" evidence="1">
    <location>
        <begin position="1"/>
        <end position="75"/>
    </location>
</feature>
<accession>A0ABU5YZF8</accession>
<protein>
    <submittedName>
        <fullName evidence="2">Outer membrane porin GjpA</fullName>
    </submittedName>
</protein>
<feature type="compositionally biased region" description="Basic residues" evidence="1">
    <location>
        <begin position="10"/>
        <end position="30"/>
    </location>
</feature>
<name>A0ABU5YZF8_9MYCO</name>
<comment type="caution">
    <text evidence="2">The sequence shown here is derived from an EMBL/GenBank/DDBJ whole genome shotgun (WGS) entry which is preliminary data.</text>
</comment>